<keyword evidence="4" id="KW-1185">Reference proteome</keyword>
<keyword evidence="2" id="KW-0732">Signal</keyword>
<feature type="coiled-coil region" evidence="1">
    <location>
        <begin position="922"/>
        <end position="956"/>
    </location>
</feature>
<feature type="signal peptide" evidence="2">
    <location>
        <begin position="1"/>
        <end position="20"/>
    </location>
</feature>
<name>A0AAE3TCK2_9RHOB</name>
<keyword evidence="1" id="KW-0175">Coiled coil</keyword>
<reference evidence="3" key="1">
    <citation type="submission" date="2023-03" db="EMBL/GenBank/DDBJ databases">
        <title>Multiphase analysis and comparison of six strains from genera Psychromarinibacter, Lutimaribacter, and Maritimibacter, including a novel species: Psychromarinibacter sediminicola sp. nov.</title>
        <authorList>
            <person name="Wang Y.-H."/>
            <person name="Ye M.-Q."/>
            <person name="Du Z.-J."/>
        </authorList>
    </citation>
    <scope>NUCLEOTIDE SEQUENCE</scope>
    <source>
        <strain evidence="3">C21-152</strain>
    </source>
</reference>
<accession>A0AAE3TCK2</accession>
<comment type="caution">
    <text evidence="3">The sequence shown here is derived from an EMBL/GenBank/DDBJ whole genome shotgun (WGS) entry which is preliminary data.</text>
</comment>
<evidence type="ECO:0000256" key="2">
    <source>
        <dbReference type="SAM" id="SignalP"/>
    </source>
</evidence>
<evidence type="ECO:0000313" key="3">
    <source>
        <dbReference type="EMBL" id="MDF0603745.1"/>
    </source>
</evidence>
<organism evidence="3 4">
    <name type="scientific">Psychromarinibacter sediminicola</name>
    <dbReference type="NCBI Taxonomy" id="3033385"/>
    <lineage>
        <taxon>Bacteria</taxon>
        <taxon>Pseudomonadati</taxon>
        <taxon>Pseudomonadota</taxon>
        <taxon>Alphaproteobacteria</taxon>
        <taxon>Rhodobacterales</taxon>
        <taxon>Paracoccaceae</taxon>
        <taxon>Psychromarinibacter</taxon>
    </lineage>
</organism>
<gene>
    <name evidence="3" type="ORF">P1J78_23780</name>
</gene>
<evidence type="ECO:0000313" key="4">
    <source>
        <dbReference type="Proteomes" id="UP001220964"/>
    </source>
</evidence>
<protein>
    <submittedName>
        <fullName evidence="3">Uncharacterized protein</fullName>
    </submittedName>
</protein>
<proteinExistence type="predicted"/>
<evidence type="ECO:0000256" key="1">
    <source>
        <dbReference type="SAM" id="Coils"/>
    </source>
</evidence>
<dbReference type="Proteomes" id="UP001220964">
    <property type="component" value="Unassembled WGS sequence"/>
</dbReference>
<feature type="chain" id="PRO_5042262754" evidence="2">
    <location>
        <begin position="21"/>
        <end position="1321"/>
    </location>
</feature>
<sequence length="1321" mass="146964">MIRRLCIAMLGIGLATSALGWETRVDAEGPNRWQSLYQLEPLTDRAGELLQPLDLKDEHTRLSDLALKRLGVFGLFGRGGSADIVVTDLNASFFRLEDLDGLPTVGDDPETVLEERRIPPPAHFSGVPDYSFTIYDWLNKNQLCPPGSEIGDTCHKYVFGWLGNLNSTHFGSQATGMYRHFHTLALSYAARARMLHEAAREVGAKEAEVYRDIIREAELEALAYEGYAQHFLQDRWAVGHMWERWNGPDYSAIPTQDNYANTAVSGIAGIIHGSEAVLAEVRDIPAPTDYMRDFANYYGIDLTNFEGTFTLGDYALKADPMSSPILRNGHLWPMRWRHASTPEMSHLPGIGDDRLYDAQRGAFGAGHRYLDVFSGETVELDDLPLNADEQFEHMIACSAAGWAEVIRALGEFDGTYGAWNAKLSPAAPNFDVLARDTCWDMWATNEAMHLGWSKNTILSPKVMARLAWAGNALADIVDYVSGDDAPKDFFGGDGLPRLPRKQLVQITARLELANQLAPWGTEMARGGIGAFGPFQPGNRYGLPDYAHPAAIENLPREDPTGRDTNTLFGAFSGAHSDHWCRRLPEMIGAFRASDDPRRTEICRYLGSFAYAGTEDAYDGVQRERLLFEGTEVKSLCHVRAMGLSEPAGDPYRLDQGYVSYPDGLNAMAEDGRTLRTVANWCRAVPLLTLSALPELKNENLVAEIDAAQSELTLPGENLGNLPGDLLLTGPDGGEVVVRISGWTPNNITLDLSDADLRPGTDYRISLSRGDDGMESVGLFILRTEEEPIELVRLEGVGPCRLRLDAEEYPVLDFVERFGSWRGLRAKRLDRYFPIALDFFTVAAGVMEREADCIDALRAKNVAPHYDAETQTLQRFPMDAYEQIVFVEPDGREIKIGERVGRSEYRNITLAWGAVDQLYQFHATLLRNMADRFRAEIALLEEEIEKAQTRAERAVSTEADLAEMAEAWEHLMRVHRAAPAYMAYIATGLNRWAVLEQKLIAQIMPRLEEMRVGRFRAIRANPSPQCAPMISLPAQTAAVDLAASTPVFSQFDPQGEAFDLENPLKNQHPYSGLIWRYFDLPARSWTTPERLETLVGWRMYPQLPEILANVEETTVAGCPHYANAYRATIEMGSFDYLFEDQKDALMGMGALYEARYGASESTFLPENEEEFTCLRCALIDRAIDDIEARMEIRMSRADSGLLPWGTAEGIYTDATLPIQAMKVRLAELSNQTERCRRECVPVKGAGDTPVPTLGVGSRDDAAVIEAAREAGAPEEVIEMLEALREGDGLPEIEMPEIVVPEFEIPDPIMPEPLPVEPLGPVD</sequence>
<dbReference type="EMBL" id="JARGYC010000128">
    <property type="protein sequence ID" value="MDF0603745.1"/>
    <property type="molecule type" value="Genomic_DNA"/>
</dbReference>
<dbReference type="RefSeq" id="WP_275569859.1">
    <property type="nucleotide sequence ID" value="NZ_JARGYC010000128.1"/>
</dbReference>